<keyword evidence="6 9" id="KW-1133">Transmembrane helix</keyword>
<dbReference type="OrthoDB" id="9796017at2"/>
<evidence type="ECO:0000256" key="4">
    <source>
        <dbReference type="ARBA" id="ARBA00022475"/>
    </source>
</evidence>
<evidence type="ECO:0000256" key="7">
    <source>
        <dbReference type="ARBA" id="ARBA00023047"/>
    </source>
</evidence>
<evidence type="ECO:0000256" key="8">
    <source>
        <dbReference type="ARBA" id="ARBA00023136"/>
    </source>
</evidence>
<evidence type="ECO:0000313" key="12">
    <source>
        <dbReference type="Proteomes" id="UP000094501"/>
    </source>
</evidence>
<feature type="transmembrane region" description="Helical" evidence="9">
    <location>
        <begin position="220"/>
        <end position="239"/>
    </location>
</feature>
<dbReference type="GO" id="GO:0015920">
    <property type="term" value="P:lipopolysaccharide transport"/>
    <property type="evidence" value="ECO:0007669"/>
    <property type="project" value="TreeGrafter"/>
</dbReference>
<dbReference type="GO" id="GO:0005886">
    <property type="term" value="C:plasma membrane"/>
    <property type="evidence" value="ECO:0007669"/>
    <property type="project" value="UniProtKB-SubCell"/>
</dbReference>
<keyword evidence="3" id="KW-0813">Transport</keyword>
<feature type="transmembrane region" description="Helical" evidence="9">
    <location>
        <begin position="98"/>
        <end position="127"/>
    </location>
</feature>
<comment type="subcellular location">
    <subcellularLocation>
        <location evidence="1">Cell membrane</location>
        <topology evidence="1">Multi-pass membrane protein</topology>
    </subcellularLocation>
</comment>
<keyword evidence="7" id="KW-0625">Polysaccharide transport</keyword>
<keyword evidence="4" id="KW-1003">Cell membrane</keyword>
<reference evidence="11 12" key="1">
    <citation type="journal article" date="2016" name="Environ. Microbiol.">
        <title>New Methyloceanibacter diversity from North Sea sediments includes methanotroph containing solely the soluble methane monooxygenase.</title>
        <authorList>
            <person name="Vekeman B."/>
            <person name="Kerckhof F.M."/>
            <person name="Cremers G."/>
            <person name="de Vos P."/>
            <person name="Vandamme P."/>
            <person name="Boon N."/>
            <person name="Op den Camp H.J."/>
            <person name="Heylen K."/>
        </authorList>
    </citation>
    <scope>NUCLEOTIDE SEQUENCE [LARGE SCALE GENOMIC DNA]</scope>
    <source>
        <strain evidence="11 12">R-67174</strain>
    </source>
</reference>
<evidence type="ECO:0000256" key="1">
    <source>
        <dbReference type="ARBA" id="ARBA00004651"/>
    </source>
</evidence>
<keyword evidence="8 9" id="KW-0472">Membrane</keyword>
<evidence type="ECO:0000256" key="6">
    <source>
        <dbReference type="ARBA" id="ARBA00022989"/>
    </source>
</evidence>
<dbReference type="STRING" id="1774968.AUC68_12715"/>
<keyword evidence="5 9" id="KW-0812">Transmembrane</keyword>
<feature type="domain" description="ABC-2 type transporter transmembrane" evidence="10">
    <location>
        <begin position="18"/>
        <end position="213"/>
    </location>
</feature>
<evidence type="ECO:0000256" key="5">
    <source>
        <dbReference type="ARBA" id="ARBA00022692"/>
    </source>
</evidence>
<feature type="transmembrane region" description="Helical" evidence="9">
    <location>
        <begin position="173"/>
        <end position="200"/>
    </location>
</feature>
<keyword evidence="7" id="KW-0762">Sugar transport</keyword>
<feature type="transmembrane region" description="Helical" evidence="9">
    <location>
        <begin position="59"/>
        <end position="77"/>
    </location>
</feature>
<dbReference type="AlphaFoldDB" id="A0A1E3W5Y4"/>
<keyword evidence="12" id="KW-1185">Reference proteome</keyword>
<dbReference type="Proteomes" id="UP000094501">
    <property type="component" value="Unassembled WGS sequence"/>
</dbReference>
<evidence type="ECO:0000256" key="2">
    <source>
        <dbReference type="ARBA" id="ARBA00007783"/>
    </source>
</evidence>
<dbReference type="EMBL" id="LPWG01000002">
    <property type="protein sequence ID" value="ODS01219.1"/>
    <property type="molecule type" value="Genomic_DNA"/>
</dbReference>
<comment type="similarity">
    <text evidence="2">Belongs to the ABC-2 integral membrane protein family.</text>
</comment>
<dbReference type="InterPro" id="IPR013525">
    <property type="entry name" value="ABC2_TM"/>
</dbReference>
<sequence>MIASFRAPGYWTYGAWLDISLRYRSHVLGAFWMIAGTLIFVGVLGSLYSRVLSEGADYYFGHIACGYVFWILILRALQTSSRIYSMNRNMIQNGYVSYTDYVLRMFAELAIILAHNFIVVVLAMVFTPIPLTWAALALLFTVPLFFVTILGSSFLVSIIGARYSDFGELLQSVLRLGFFVTPIIWSAGAGKGALIGAFLYLNPFYYLIEIVRGPLIYGHVPWLEIGATAVMALFVWAVASKLYARAKPYIPLWI</sequence>
<dbReference type="Pfam" id="PF01061">
    <property type="entry name" value="ABC2_membrane"/>
    <property type="match status" value="1"/>
</dbReference>
<organism evidence="11 12">
    <name type="scientific">Methyloceanibacter methanicus</name>
    <dbReference type="NCBI Taxonomy" id="1774968"/>
    <lineage>
        <taxon>Bacteria</taxon>
        <taxon>Pseudomonadati</taxon>
        <taxon>Pseudomonadota</taxon>
        <taxon>Alphaproteobacteria</taxon>
        <taxon>Hyphomicrobiales</taxon>
        <taxon>Hyphomicrobiaceae</taxon>
        <taxon>Methyloceanibacter</taxon>
    </lineage>
</organism>
<dbReference type="PANTHER" id="PTHR30413:SF10">
    <property type="entry name" value="CAPSULE POLYSACCHARIDE EXPORT INNER-MEMBRANE PROTEIN CTRC"/>
    <property type="match status" value="1"/>
</dbReference>
<dbReference type="RefSeq" id="WP_158008198.1">
    <property type="nucleotide sequence ID" value="NZ_LPWG01000002.1"/>
</dbReference>
<dbReference type="PANTHER" id="PTHR30413">
    <property type="entry name" value="INNER MEMBRANE TRANSPORT PERMEASE"/>
    <property type="match status" value="1"/>
</dbReference>
<name>A0A1E3W5Y4_9HYPH</name>
<comment type="caution">
    <text evidence="11">The sequence shown here is derived from an EMBL/GenBank/DDBJ whole genome shotgun (WGS) entry which is preliminary data.</text>
</comment>
<protein>
    <recommendedName>
        <fullName evidence="10">ABC-2 type transporter transmembrane domain-containing protein</fullName>
    </recommendedName>
</protein>
<dbReference type="GO" id="GO:0015774">
    <property type="term" value="P:polysaccharide transport"/>
    <property type="evidence" value="ECO:0007669"/>
    <property type="project" value="UniProtKB-KW"/>
</dbReference>
<feature type="transmembrane region" description="Helical" evidence="9">
    <location>
        <begin position="133"/>
        <end position="161"/>
    </location>
</feature>
<evidence type="ECO:0000259" key="10">
    <source>
        <dbReference type="Pfam" id="PF01061"/>
    </source>
</evidence>
<evidence type="ECO:0000313" key="11">
    <source>
        <dbReference type="EMBL" id="ODS01219.1"/>
    </source>
</evidence>
<evidence type="ECO:0000256" key="9">
    <source>
        <dbReference type="SAM" id="Phobius"/>
    </source>
</evidence>
<accession>A0A1E3W5Y4</accession>
<proteinExistence type="inferred from homology"/>
<feature type="transmembrane region" description="Helical" evidence="9">
    <location>
        <begin position="27"/>
        <end position="47"/>
    </location>
</feature>
<evidence type="ECO:0000256" key="3">
    <source>
        <dbReference type="ARBA" id="ARBA00022448"/>
    </source>
</evidence>
<gene>
    <name evidence="11" type="ORF">AUC68_12715</name>
</gene>
<dbReference type="GO" id="GO:0140359">
    <property type="term" value="F:ABC-type transporter activity"/>
    <property type="evidence" value="ECO:0007669"/>
    <property type="project" value="InterPro"/>
</dbReference>